<gene>
    <name evidence="14" type="ORF">E4A49_09280</name>
</gene>
<comment type="subcellular location">
    <subcellularLocation>
        <location evidence="1">Membrane</location>
        <topology evidence="1">Multi-pass membrane protein</topology>
    </subcellularLocation>
</comment>
<dbReference type="InterPro" id="IPR000462">
    <property type="entry name" value="CDP-OH_P_trans"/>
</dbReference>
<feature type="transmembrane region" description="Helical" evidence="13">
    <location>
        <begin position="20"/>
        <end position="41"/>
    </location>
</feature>
<keyword evidence="7" id="KW-0443">Lipid metabolism</keyword>
<keyword evidence="4 11" id="KW-0808">Transferase</keyword>
<evidence type="ECO:0000256" key="13">
    <source>
        <dbReference type="SAM" id="Phobius"/>
    </source>
</evidence>
<evidence type="ECO:0000256" key="5">
    <source>
        <dbReference type="ARBA" id="ARBA00022692"/>
    </source>
</evidence>
<dbReference type="PANTHER" id="PTHR14269:SF11">
    <property type="entry name" value="CDP-DIACYLGLYCEROL--GLYCEROL-3-PHOSPHATE 3-PHOSPHATIDYLTRANSFERASE"/>
    <property type="match status" value="1"/>
</dbReference>
<feature type="compositionally biased region" description="Basic and acidic residues" evidence="12">
    <location>
        <begin position="247"/>
        <end position="256"/>
    </location>
</feature>
<dbReference type="EMBL" id="SPKT01000020">
    <property type="protein sequence ID" value="TFH98261.1"/>
    <property type="molecule type" value="Genomic_DNA"/>
</dbReference>
<keyword evidence="5 13" id="KW-0812">Transmembrane</keyword>
<dbReference type="InterPro" id="IPR048254">
    <property type="entry name" value="CDP_ALCOHOL_P_TRANSF_CS"/>
</dbReference>
<dbReference type="Gene3D" id="1.20.120.1760">
    <property type="match status" value="1"/>
</dbReference>
<organism evidence="14 15">
    <name type="scientific">Micrococcus lylae</name>
    <dbReference type="NCBI Taxonomy" id="1273"/>
    <lineage>
        <taxon>Bacteria</taxon>
        <taxon>Bacillati</taxon>
        <taxon>Actinomycetota</taxon>
        <taxon>Actinomycetes</taxon>
        <taxon>Micrococcales</taxon>
        <taxon>Micrococcaceae</taxon>
        <taxon>Micrococcus</taxon>
    </lineage>
</organism>
<evidence type="ECO:0000256" key="8">
    <source>
        <dbReference type="ARBA" id="ARBA00023136"/>
    </source>
</evidence>
<protein>
    <submittedName>
        <fullName evidence="14">CDP-alcohol phosphatidyltransferase family protein</fullName>
    </submittedName>
</protein>
<evidence type="ECO:0000256" key="1">
    <source>
        <dbReference type="ARBA" id="ARBA00004141"/>
    </source>
</evidence>
<keyword evidence="10" id="KW-1208">Phospholipid metabolism</keyword>
<keyword evidence="15" id="KW-1185">Reference proteome</keyword>
<dbReference type="PROSITE" id="PS00379">
    <property type="entry name" value="CDP_ALCOHOL_P_TRANSF"/>
    <property type="match status" value="1"/>
</dbReference>
<evidence type="ECO:0000313" key="15">
    <source>
        <dbReference type="Proteomes" id="UP000297477"/>
    </source>
</evidence>
<feature type="transmembrane region" description="Helical" evidence="13">
    <location>
        <begin position="80"/>
        <end position="100"/>
    </location>
</feature>
<dbReference type="Pfam" id="PF01066">
    <property type="entry name" value="CDP-OH_P_transf"/>
    <property type="match status" value="1"/>
</dbReference>
<keyword evidence="3" id="KW-0444">Lipid biosynthesis</keyword>
<evidence type="ECO:0000256" key="10">
    <source>
        <dbReference type="ARBA" id="ARBA00023264"/>
    </source>
</evidence>
<evidence type="ECO:0000256" key="4">
    <source>
        <dbReference type="ARBA" id="ARBA00022679"/>
    </source>
</evidence>
<dbReference type="Proteomes" id="UP000297477">
    <property type="component" value="Unassembled WGS sequence"/>
</dbReference>
<keyword evidence="8 13" id="KW-0472">Membrane</keyword>
<feature type="transmembrane region" description="Helical" evidence="13">
    <location>
        <begin position="47"/>
        <end position="68"/>
    </location>
</feature>
<evidence type="ECO:0000256" key="7">
    <source>
        <dbReference type="ARBA" id="ARBA00023098"/>
    </source>
</evidence>
<accession>A0ABY2JY36</accession>
<evidence type="ECO:0000256" key="2">
    <source>
        <dbReference type="ARBA" id="ARBA00010441"/>
    </source>
</evidence>
<evidence type="ECO:0000256" key="9">
    <source>
        <dbReference type="ARBA" id="ARBA00023209"/>
    </source>
</evidence>
<reference evidence="14 15" key="1">
    <citation type="submission" date="2019-03" db="EMBL/GenBank/DDBJ databases">
        <title>Reclassification of Micrococcus aloeverae and Micrococcus yunnanensis as later heterotypic synonyms of Micrococcus luteus.</title>
        <authorList>
            <person name="Huang C.-H."/>
        </authorList>
    </citation>
    <scope>NUCLEOTIDE SEQUENCE [LARGE SCALE GENOMIC DNA]</scope>
    <source>
        <strain evidence="14 15">BCRC 12151</strain>
    </source>
</reference>
<evidence type="ECO:0000256" key="6">
    <source>
        <dbReference type="ARBA" id="ARBA00022989"/>
    </source>
</evidence>
<dbReference type="PANTHER" id="PTHR14269">
    <property type="entry name" value="CDP-DIACYLGLYCEROL--GLYCEROL-3-PHOSPHATE 3-PHOSPHATIDYLTRANSFERASE-RELATED"/>
    <property type="match status" value="1"/>
</dbReference>
<evidence type="ECO:0000256" key="12">
    <source>
        <dbReference type="SAM" id="MobiDB-lite"/>
    </source>
</evidence>
<proteinExistence type="inferred from homology"/>
<comment type="similarity">
    <text evidence="2 11">Belongs to the CDP-alcohol phosphatidyltransferase class-I family.</text>
</comment>
<feature type="transmembrane region" description="Helical" evidence="13">
    <location>
        <begin position="169"/>
        <end position="188"/>
    </location>
</feature>
<dbReference type="InterPro" id="IPR050324">
    <property type="entry name" value="CDP-alcohol_PTase-I"/>
</dbReference>
<name>A0ABY2JY36_9MICC</name>
<evidence type="ECO:0000256" key="3">
    <source>
        <dbReference type="ARBA" id="ARBA00022516"/>
    </source>
</evidence>
<dbReference type="InterPro" id="IPR043130">
    <property type="entry name" value="CDP-OH_PTrfase_TM_dom"/>
</dbReference>
<keyword evidence="9" id="KW-0594">Phospholipid biosynthesis</keyword>
<keyword evidence="6 13" id="KW-1133">Transmembrane helix</keyword>
<comment type="caution">
    <text evidence="14">The sequence shown here is derived from an EMBL/GenBank/DDBJ whole genome shotgun (WGS) entry which is preliminary data.</text>
</comment>
<feature type="region of interest" description="Disordered" evidence="12">
    <location>
        <begin position="204"/>
        <end position="278"/>
    </location>
</feature>
<dbReference type="RefSeq" id="WP_082739708.1">
    <property type="nucleotide sequence ID" value="NZ_SPKT01000020.1"/>
</dbReference>
<sequence>MRVIDVGLREGYEYTVRDTFWTLPNVITLARFALIPVFVWLTATEQYLAAFWVLAALSSTDWVDGFVARRWDMISTTGTWLDPLADRLSMIIVAATLVLTGVAPDWIVWAIVVPDLVLSTVSLALFRGSPELDVSVLGKVRTALLLVAAPVLLLGNVPSLTDTAWGSAGLWLLSLGAIAHMLAAADYLRRFRAKAAELRARGIDPRDRTAWSEQSAERREASGAAPAGEDGAGPQGVSGAVHVARLSRSEPPEGRCPRGAGDGGRGPKTTHHPGAPSS</sequence>
<feature type="compositionally biased region" description="Basic and acidic residues" evidence="12">
    <location>
        <begin position="204"/>
        <end position="221"/>
    </location>
</feature>
<evidence type="ECO:0000313" key="14">
    <source>
        <dbReference type="EMBL" id="TFH98261.1"/>
    </source>
</evidence>
<evidence type="ECO:0000256" key="11">
    <source>
        <dbReference type="RuleBase" id="RU003750"/>
    </source>
</evidence>